<organism evidence="1 2">
    <name type="scientific">Brassica cretica</name>
    <name type="common">Mustard</name>
    <dbReference type="NCBI Taxonomy" id="69181"/>
    <lineage>
        <taxon>Eukaryota</taxon>
        <taxon>Viridiplantae</taxon>
        <taxon>Streptophyta</taxon>
        <taxon>Embryophyta</taxon>
        <taxon>Tracheophyta</taxon>
        <taxon>Spermatophyta</taxon>
        <taxon>Magnoliopsida</taxon>
        <taxon>eudicotyledons</taxon>
        <taxon>Gunneridae</taxon>
        <taxon>Pentapetalae</taxon>
        <taxon>rosids</taxon>
        <taxon>malvids</taxon>
        <taxon>Brassicales</taxon>
        <taxon>Brassicaceae</taxon>
        <taxon>Brassiceae</taxon>
        <taxon>Brassica</taxon>
    </lineage>
</organism>
<reference evidence="1" key="1">
    <citation type="submission" date="2019-12" db="EMBL/GenBank/DDBJ databases">
        <title>Genome sequencing and annotation of Brassica cretica.</title>
        <authorList>
            <person name="Studholme D.J."/>
            <person name="Sarris P."/>
        </authorList>
    </citation>
    <scope>NUCLEOTIDE SEQUENCE</scope>
    <source>
        <strain evidence="1">PFS-109/04</strain>
        <tissue evidence="1">Leaf</tissue>
    </source>
</reference>
<accession>A0A8S9QQ67</accession>
<gene>
    <name evidence="1" type="ORF">F2Q69_00020077</name>
</gene>
<dbReference type="AlphaFoldDB" id="A0A8S9QQ67"/>
<evidence type="ECO:0008006" key="3">
    <source>
        <dbReference type="Google" id="ProtNLM"/>
    </source>
</evidence>
<proteinExistence type="predicted"/>
<sequence length="185" mass="20320">MTDANKLSVAKVLNRATNLAHFAHQSLATLKTKLAVVLTVTVPLSLIVYEPSGPVIPLKWKTPPWNMLKCNIGASWRNDLRTGGASWIILDSQGRVLSHSRRAYTGISSLWKQSSGPSYGLGVAHGLIVSLNSSRQGAYHMTCVHLSENKIANEISRSVTRYLRIQSYVAHASWRTILASIINCL</sequence>
<comment type="caution">
    <text evidence="1">The sequence shown here is derived from an EMBL/GenBank/DDBJ whole genome shotgun (WGS) entry which is preliminary data.</text>
</comment>
<dbReference type="EMBL" id="QGKX02001290">
    <property type="protein sequence ID" value="KAF3540848.1"/>
    <property type="molecule type" value="Genomic_DNA"/>
</dbReference>
<evidence type="ECO:0000313" key="2">
    <source>
        <dbReference type="Proteomes" id="UP000712600"/>
    </source>
</evidence>
<evidence type="ECO:0000313" key="1">
    <source>
        <dbReference type="EMBL" id="KAF3540848.1"/>
    </source>
</evidence>
<dbReference type="Proteomes" id="UP000712600">
    <property type="component" value="Unassembled WGS sequence"/>
</dbReference>
<protein>
    <recommendedName>
        <fullName evidence="3">RNase H type-1 domain-containing protein</fullName>
    </recommendedName>
</protein>
<name>A0A8S9QQ67_BRACR</name>